<dbReference type="OrthoDB" id="432528at2759"/>
<accession>A0A9N9EIP5</accession>
<comment type="caution">
    <text evidence="1">The sequence shown here is derived from an EMBL/GenBank/DDBJ whole genome shotgun (WGS) entry which is preliminary data.</text>
</comment>
<dbReference type="Proteomes" id="UP000789831">
    <property type="component" value="Unassembled WGS sequence"/>
</dbReference>
<dbReference type="InterPro" id="IPR011043">
    <property type="entry name" value="Gal_Oxase/kelch_b-propeller"/>
</dbReference>
<proteinExistence type="predicted"/>
<gene>
    <name evidence="1" type="ORF">AGERDE_LOCUS12629</name>
</gene>
<feature type="non-terminal residue" evidence="1">
    <location>
        <position position="129"/>
    </location>
</feature>
<name>A0A9N9EIP5_9GLOM</name>
<feature type="non-terminal residue" evidence="1">
    <location>
        <position position="1"/>
    </location>
</feature>
<keyword evidence="2" id="KW-1185">Reference proteome</keyword>
<sequence>QTMYIFDTFDSTWNQILPFNVPAQRAFYSVNFKDDKIYYIGGIVANLKYPICVDIHEVLIYDTLDTNDPWTIRKATNNSYINNRYLHSAVLASDNQSIILYGGSLSNESGIPRDYLVTLNLQTFEFSEL</sequence>
<reference evidence="1" key="1">
    <citation type="submission" date="2021-06" db="EMBL/GenBank/DDBJ databases">
        <authorList>
            <person name="Kallberg Y."/>
            <person name="Tangrot J."/>
            <person name="Rosling A."/>
        </authorList>
    </citation>
    <scope>NUCLEOTIDE SEQUENCE</scope>
    <source>
        <strain evidence="1">MT106</strain>
    </source>
</reference>
<evidence type="ECO:0000313" key="1">
    <source>
        <dbReference type="EMBL" id="CAG8679998.1"/>
    </source>
</evidence>
<dbReference type="EMBL" id="CAJVPL010010061">
    <property type="protein sequence ID" value="CAG8679998.1"/>
    <property type="molecule type" value="Genomic_DNA"/>
</dbReference>
<evidence type="ECO:0000313" key="2">
    <source>
        <dbReference type="Proteomes" id="UP000789831"/>
    </source>
</evidence>
<dbReference type="AlphaFoldDB" id="A0A9N9EIP5"/>
<dbReference type="Gene3D" id="2.120.10.80">
    <property type="entry name" value="Kelch-type beta propeller"/>
    <property type="match status" value="1"/>
</dbReference>
<dbReference type="InterPro" id="IPR015915">
    <property type="entry name" value="Kelch-typ_b-propeller"/>
</dbReference>
<protein>
    <submittedName>
        <fullName evidence="1">12520_t:CDS:1</fullName>
    </submittedName>
</protein>
<organism evidence="1 2">
    <name type="scientific">Ambispora gerdemannii</name>
    <dbReference type="NCBI Taxonomy" id="144530"/>
    <lineage>
        <taxon>Eukaryota</taxon>
        <taxon>Fungi</taxon>
        <taxon>Fungi incertae sedis</taxon>
        <taxon>Mucoromycota</taxon>
        <taxon>Glomeromycotina</taxon>
        <taxon>Glomeromycetes</taxon>
        <taxon>Archaeosporales</taxon>
        <taxon>Ambisporaceae</taxon>
        <taxon>Ambispora</taxon>
    </lineage>
</organism>
<dbReference type="SUPFAM" id="SSF50965">
    <property type="entry name" value="Galactose oxidase, central domain"/>
    <property type="match status" value="1"/>
</dbReference>